<feature type="domain" description="DUF6535" evidence="3">
    <location>
        <begin position="33"/>
        <end position="211"/>
    </location>
</feature>
<protein>
    <recommendedName>
        <fullName evidence="3">DUF6535 domain-containing protein</fullName>
    </recommendedName>
</protein>
<evidence type="ECO:0000256" key="2">
    <source>
        <dbReference type="SAM" id="Phobius"/>
    </source>
</evidence>
<dbReference type="InterPro" id="IPR045338">
    <property type="entry name" value="DUF6535"/>
</dbReference>
<reference evidence="4 5" key="1">
    <citation type="submission" date="2019-12" db="EMBL/GenBank/DDBJ databases">
        <authorList>
            <person name="Floudas D."/>
            <person name="Bentzer J."/>
            <person name="Ahren D."/>
            <person name="Johansson T."/>
            <person name="Persson P."/>
            <person name="Tunlid A."/>
        </authorList>
    </citation>
    <scope>NUCLEOTIDE SEQUENCE [LARGE SCALE GENOMIC DNA]</scope>
    <source>
        <strain evidence="4 5">CBS 102.39</strain>
    </source>
</reference>
<keyword evidence="2" id="KW-1133">Transmembrane helix</keyword>
<proteinExistence type="predicted"/>
<sequence>MPEPSSPRKFTEWKPDSEKKFQYAPEQPDSDPWTIILKPMLDSSSAQCDIWKDEVQNLLIFAGLFSAVVTGFLVESYKSLVPDPQDAMVLLLSQIVQRLNNPSNLTVAQPVQLLNVPFVQQNPVYNRINGFWFLSLILSLATVLIGIISLQWLREHRNYSDPSLDTKQIFSVFRVRDEGLKRWKIPMLFELLPVLLQVALVLFLAGMVDFTRQLGNSVFIPAMIATAFTLMFLLATTMLSALQKAWIYFACLTSKQVVPPPSQCPYKSPQSKAFYAFCKWAMRGTASLLGNGLIPAMDIHKRVIKVLSESWSDASWQKSDIGWLHLRDVLSFADFYYRTQRPVLQVEVTAQSHNLVTDSALSEISTYDLAQLPFDAAYPIFDILNGFEDVFLEISKQVSVSQDKERYLSAAYHCFSQLSLAVTAPGSSSSVSELRTRLPSMVVLDSHKDYREYHHRYFQHIFRPLARRKIGKGSRSTADDQKQEMSLLDCFSGSAMFSTWYNLNDPPMLLHHENLGMFLTKVKMLRTAENLELERHLAEVKIGAIKGAFTARSDPLLVGTGTLRLAETPQLQYFWPGDAAATTAVPGIIFQDLRTLKLFEKDVNLNIQQISIMATFLDVEKKRICLPAISYKPDWRNTLFGYRYISALLYNNAWAMYNLTESGHLFSPVADIDDVVHEILHNIIVGLLDPTFHKSGDGLSKITHRKLFFYVAKITLDCLIAVNDGVLVRNHTEDVFEAHRVLRAFKQNMWQTVNNGRDFTIETNFKGLLKCPWILPELFSDTWWKNMDDEPSLGKTAQQT</sequence>
<name>A0A8H4VJI8_9AGAR</name>
<feature type="transmembrane region" description="Helical" evidence="2">
    <location>
        <begin position="218"/>
        <end position="239"/>
    </location>
</feature>
<keyword evidence="2" id="KW-0472">Membrane</keyword>
<feature type="region of interest" description="Disordered" evidence="1">
    <location>
        <begin position="1"/>
        <end position="27"/>
    </location>
</feature>
<keyword evidence="5" id="KW-1185">Reference proteome</keyword>
<comment type="caution">
    <text evidence="4">The sequence shown here is derived from an EMBL/GenBank/DDBJ whole genome shotgun (WGS) entry which is preliminary data.</text>
</comment>
<gene>
    <name evidence="4" type="ORF">D9613_004482</name>
</gene>
<dbReference type="Proteomes" id="UP000521872">
    <property type="component" value="Unassembled WGS sequence"/>
</dbReference>
<evidence type="ECO:0000313" key="5">
    <source>
        <dbReference type="Proteomes" id="UP000521872"/>
    </source>
</evidence>
<dbReference type="EMBL" id="JAACJL010000057">
    <property type="protein sequence ID" value="KAF4612148.1"/>
    <property type="molecule type" value="Genomic_DNA"/>
</dbReference>
<keyword evidence="2" id="KW-0812">Transmembrane</keyword>
<evidence type="ECO:0000256" key="1">
    <source>
        <dbReference type="SAM" id="MobiDB-lite"/>
    </source>
</evidence>
<dbReference type="AlphaFoldDB" id="A0A8H4VJI8"/>
<dbReference type="Pfam" id="PF20153">
    <property type="entry name" value="DUF6535"/>
    <property type="match status" value="1"/>
</dbReference>
<organism evidence="4 5">
    <name type="scientific">Agrocybe pediades</name>
    <dbReference type="NCBI Taxonomy" id="84607"/>
    <lineage>
        <taxon>Eukaryota</taxon>
        <taxon>Fungi</taxon>
        <taxon>Dikarya</taxon>
        <taxon>Basidiomycota</taxon>
        <taxon>Agaricomycotina</taxon>
        <taxon>Agaricomycetes</taxon>
        <taxon>Agaricomycetidae</taxon>
        <taxon>Agaricales</taxon>
        <taxon>Agaricineae</taxon>
        <taxon>Strophariaceae</taxon>
        <taxon>Agrocybe</taxon>
    </lineage>
</organism>
<evidence type="ECO:0000313" key="4">
    <source>
        <dbReference type="EMBL" id="KAF4612148.1"/>
    </source>
</evidence>
<feature type="transmembrane region" description="Helical" evidence="2">
    <location>
        <begin position="188"/>
        <end position="206"/>
    </location>
</feature>
<evidence type="ECO:0000259" key="3">
    <source>
        <dbReference type="Pfam" id="PF20153"/>
    </source>
</evidence>
<feature type="compositionally biased region" description="Basic and acidic residues" evidence="1">
    <location>
        <begin position="9"/>
        <end position="21"/>
    </location>
</feature>
<accession>A0A8H4VJI8</accession>
<feature type="transmembrane region" description="Helical" evidence="2">
    <location>
        <begin position="131"/>
        <end position="153"/>
    </location>
</feature>